<evidence type="ECO:0000256" key="1">
    <source>
        <dbReference type="SAM" id="MobiDB-lite"/>
    </source>
</evidence>
<reference evidence="2 3" key="1">
    <citation type="submission" date="2020-08" db="EMBL/GenBank/DDBJ databases">
        <title>Genomic Encyclopedia of Type Strains, Phase III (KMG-III): the genomes of soil and plant-associated and newly described type strains.</title>
        <authorList>
            <person name="Whitman W."/>
        </authorList>
    </citation>
    <scope>NUCLEOTIDE SEQUENCE [LARGE SCALE GENOMIC DNA]</scope>
    <source>
        <strain evidence="2 3">CECT 3226</strain>
    </source>
</reference>
<sequence>MGGECGGGCAPGVIPGSPCGGATAVGGGGGGPGPALRRGPPPGAWGRSPGLRRWAGRPAAAGAACGGSTPLPPCARVTGARDGWRGARAGVRRTGPAGRGRGPKDGAGARRTGARARRTEHSPGEGAALPGGGPPAPSGTVERDAPDDTPTRPARDHNSPDAAQGHGRPWSEPPPTTPRPARREPQLTRRGSGTRPAPSTVRAAGSRRPSASVGDVPGVRGAAPGGRPTRPGSPAPIRTRRPPLGRGRAGRAW</sequence>
<feature type="region of interest" description="Disordered" evidence="1">
    <location>
        <begin position="16"/>
        <end position="253"/>
    </location>
</feature>
<feature type="compositionally biased region" description="Low complexity" evidence="1">
    <location>
        <begin position="34"/>
        <end position="67"/>
    </location>
</feature>
<comment type="caution">
    <text evidence="2">The sequence shown here is derived from an EMBL/GenBank/DDBJ whole genome shotgun (WGS) entry which is preliminary data.</text>
</comment>
<feature type="compositionally biased region" description="Low complexity" evidence="1">
    <location>
        <begin position="244"/>
        <end position="253"/>
    </location>
</feature>
<feature type="compositionally biased region" description="Basic and acidic residues" evidence="1">
    <location>
        <begin position="141"/>
        <end position="159"/>
    </location>
</feature>
<feature type="compositionally biased region" description="Gly residues" evidence="1">
    <location>
        <begin position="23"/>
        <end position="33"/>
    </location>
</feature>
<dbReference type="Proteomes" id="UP000568022">
    <property type="component" value="Unassembled WGS sequence"/>
</dbReference>
<feature type="compositionally biased region" description="Low complexity" evidence="1">
    <location>
        <begin position="213"/>
        <end position="237"/>
    </location>
</feature>
<gene>
    <name evidence="2" type="ORF">FHS32_003896</name>
</gene>
<name>A0A7W8BT28_9ACTN</name>
<dbReference type="AlphaFoldDB" id="A0A7W8BT28"/>
<evidence type="ECO:0000313" key="2">
    <source>
        <dbReference type="EMBL" id="MBB5127154.1"/>
    </source>
</evidence>
<feature type="compositionally biased region" description="Low complexity" evidence="1">
    <location>
        <begin position="86"/>
        <end position="96"/>
    </location>
</feature>
<dbReference type="EMBL" id="JACHJE010000008">
    <property type="protein sequence ID" value="MBB5127154.1"/>
    <property type="molecule type" value="Genomic_DNA"/>
</dbReference>
<proteinExistence type="predicted"/>
<protein>
    <submittedName>
        <fullName evidence="2">Uncharacterized protein</fullName>
    </submittedName>
</protein>
<evidence type="ECO:0000313" key="3">
    <source>
        <dbReference type="Proteomes" id="UP000568022"/>
    </source>
</evidence>
<organism evidence="2 3">
    <name type="scientific">Streptomyces griseoloalbus</name>
    <dbReference type="NCBI Taxonomy" id="67303"/>
    <lineage>
        <taxon>Bacteria</taxon>
        <taxon>Bacillati</taxon>
        <taxon>Actinomycetota</taxon>
        <taxon>Actinomycetes</taxon>
        <taxon>Kitasatosporales</taxon>
        <taxon>Streptomycetaceae</taxon>
        <taxon>Streptomyces</taxon>
    </lineage>
</organism>
<accession>A0A7W8BT28</accession>
<keyword evidence="3" id="KW-1185">Reference proteome</keyword>